<reference evidence="5" key="1">
    <citation type="journal article" date="2005" name="PLoS Biol.">
        <title>The genomes of Oryza sativa: a history of duplications.</title>
        <authorList>
            <person name="Yu J."/>
            <person name="Wang J."/>
            <person name="Lin W."/>
            <person name="Li S."/>
            <person name="Li H."/>
            <person name="Zhou J."/>
            <person name="Ni P."/>
            <person name="Dong W."/>
            <person name="Hu S."/>
            <person name="Zeng C."/>
            <person name="Zhang J."/>
            <person name="Zhang Y."/>
            <person name="Li R."/>
            <person name="Xu Z."/>
            <person name="Li S."/>
            <person name="Li X."/>
            <person name="Zheng H."/>
            <person name="Cong L."/>
            <person name="Lin L."/>
            <person name="Yin J."/>
            <person name="Geng J."/>
            <person name="Li G."/>
            <person name="Shi J."/>
            <person name="Liu J."/>
            <person name="Lv H."/>
            <person name="Li J."/>
            <person name="Wang J."/>
            <person name="Deng Y."/>
            <person name="Ran L."/>
            <person name="Shi X."/>
            <person name="Wang X."/>
            <person name="Wu Q."/>
            <person name="Li C."/>
            <person name="Ren X."/>
            <person name="Wang J."/>
            <person name="Wang X."/>
            <person name="Li D."/>
            <person name="Liu D."/>
            <person name="Zhang X."/>
            <person name="Ji Z."/>
            <person name="Zhao W."/>
            <person name="Sun Y."/>
            <person name="Zhang Z."/>
            <person name="Bao J."/>
            <person name="Han Y."/>
            <person name="Dong L."/>
            <person name="Ji J."/>
            <person name="Chen P."/>
            <person name="Wu S."/>
            <person name="Liu J."/>
            <person name="Xiao Y."/>
            <person name="Bu D."/>
            <person name="Tan J."/>
            <person name="Yang L."/>
            <person name="Ye C."/>
            <person name="Zhang J."/>
            <person name="Xu J."/>
            <person name="Zhou Y."/>
            <person name="Yu Y."/>
            <person name="Zhang B."/>
            <person name="Zhuang S."/>
            <person name="Wei H."/>
            <person name="Liu B."/>
            <person name="Lei M."/>
            <person name="Yu H."/>
            <person name="Li Y."/>
            <person name="Xu H."/>
            <person name="Wei S."/>
            <person name="He X."/>
            <person name="Fang L."/>
            <person name="Zhang Z."/>
            <person name="Zhang Y."/>
            <person name="Huang X."/>
            <person name="Su Z."/>
            <person name="Tong W."/>
            <person name="Li J."/>
            <person name="Tong Z."/>
            <person name="Li S."/>
            <person name="Ye J."/>
            <person name="Wang L."/>
            <person name="Fang L."/>
            <person name="Lei T."/>
            <person name="Chen C."/>
            <person name="Chen H."/>
            <person name="Xu Z."/>
            <person name="Li H."/>
            <person name="Huang H."/>
            <person name="Zhang F."/>
            <person name="Xu H."/>
            <person name="Li N."/>
            <person name="Zhao C."/>
            <person name="Li S."/>
            <person name="Dong L."/>
            <person name="Huang Y."/>
            <person name="Li L."/>
            <person name="Xi Y."/>
            <person name="Qi Q."/>
            <person name="Li W."/>
            <person name="Zhang B."/>
            <person name="Hu W."/>
            <person name="Zhang Y."/>
            <person name="Tian X."/>
            <person name="Jiao Y."/>
            <person name="Liang X."/>
            <person name="Jin J."/>
            <person name="Gao L."/>
            <person name="Zheng W."/>
            <person name="Hao B."/>
            <person name="Liu S."/>
            <person name="Wang W."/>
            <person name="Yuan L."/>
            <person name="Cao M."/>
            <person name="McDermott J."/>
            <person name="Samudrala R."/>
            <person name="Wang J."/>
            <person name="Wong G.K."/>
            <person name="Yang H."/>
        </authorList>
    </citation>
    <scope>NUCLEOTIDE SEQUENCE [LARGE SCALE GENOMIC DNA]</scope>
</reference>
<evidence type="ECO:0000256" key="1">
    <source>
        <dbReference type="ARBA" id="ARBA00008675"/>
    </source>
</evidence>
<dbReference type="Gene3D" id="1.10.1780.10">
    <property type="entry name" value="Clp, N-terminal domain"/>
    <property type="match status" value="1"/>
</dbReference>
<evidence type="ECO:0000256" key="3">
    <source>
        <dbReference type="SAM" id="MobiDB-lite"/>
    </source>
</evidence>
<dbReference type="EMBL" id="CM000139">
    <property type="protein sequence ID" value="EEE56949.1"/>
    <property type="molecule type" value="Genomic_DNA"/>
</dbReference>
<feature type="compositionally biased region" description="Basic and acidic residues" evidence="3">
    <location>
        <begin position="479"/>
        <end position="492"/>
    </location>
</feature>
<dbReference type="InterPro" id="IPR036628">
    <property type="entry name" value="Clp_N_dom_sf"/>
</dbReference>
<dbReference type="PANTHER" id="PTHR43572:SF44">
    <property type="entry name" value="OS02G0464900 PROTEIN"/>
    <property type="match status" value="1"/>
</dbReference>
<proteinExistence type="inferred from homology"/>
<feature type="region of interest" description="Disordered" evidence="3">
    <location>
        <begin position="561"/>
        <end position="630"/>
    </location>
</feature>
<keyword evidence="2" id="KW-0677">Repeat</keyword>
<dbReference type="Pfam" id="PF23569">
    <property type="entry name" value="NBD_SMAX1"/>
    <property type="match status" value="1"/>
</dbReference>
<accession>B9EZV8</accession>
<name>B9EZV8_ORYSJ</name>
<protein>
    <recommendedName>
        <fullName evidence="4">SMAX1-like nucleotide binding domain-containing protein</fullName>
    </recommendedName>
</protein>
<feature type="compositionally biased region" description="Low complexity" evidence="3">
    <location>
        <begin position="495"/>
        <end position="509"/>
    </location>
</feature>
<comment type="similarity">
    <text evidence="1">Belongs to the ClpA/ClpB family.</text>
</comment>
<sequence>MRAGGYTVHQALSADAAAVLKLALALARRRGHAQLTPLHVAFTLLRSSSSSSSSSSPSDPPPFACSGGEPSCCAHGLLRRACVRAHPAVAACAPAAAAASHPLRCRALELCFNVALNRLPATNAMADCGRACSPASSLVPPDPTLGQDPNPVVVGDSVSVAEASVAELMRRLETGDVPGELRGAHVLRLHLSRVHLRLMTRADVDAQVAELRRTANSIVVDAKAAGLVIYVGDVRWAVDDDDHHHHHALAEYSAPEDHMVAELARLMSELRAASRGRAWLVAAASYQTYVRCQQRRRRRRAPSLEATWSLQAVVVPAGAGADAGTGLSLGRRAPPAPPPRVAEDDQIAKLGEIPTLDLALGGDDGGVPALCAECADGYEKEASQVRAKADGTTLALTYFPGWPHANEPQTSHKAELMELRRKWGILCQRVHSRSHNDQASVPSPMPWWCRPSSVSRDGEARTELNPSSAGLRLSFGTPGDHDRSESVDERGADTTLSLLPPDSAAAATTWQDTRGRWSEGGGGGADGEMMTVNGLDATVDAVSIRRVWLEQLLLSGDLKRKAEKGGLSGEPKPRRRGGVSLDLNICAAADDDDDGGDSEEEAAPSDLTNEGGCDGGGEPGRLDDSLDSHE</sequence>
<feature type="region of interest" description="Disordered" evidence="3">
    <location>
        <begin position="435"/>
        <end position="529"/>
    </location>
</feature>
<dbReference type="Proteomes" id="UP000007752">
    <property type="component" value="Chromosome 2"/>
</dbReference>
<reference evidence="5" key="2">
    <citation type="submission" date="2008-12" db="EMBL/GenBank/DDBJ databases">
        <title>Improved gene annotation of the rice (Oryza sativa) genomes.</title>
        <authorList>
            <person name="Wang J."/>
            <person name="Li R."/>
            <person name="Fan W."/>
            <person name="Huang Q."/>
            <person name="Zhang J."/>
            <person name="Zhou Y."/>
            <person name="Hu Y."/>
            <person name="Zi S."/>
            <person name="Li J."/>
            <person name="Ni P."/>
            <person name="Zheng H."/>
            <person name="Zhang Y."/>
            <person name="Zhao M."/>
            <person name="Hao Q."/>
            <person name="McDermott J."/>
            <person name="Samudrala R."/>
            <person name="Kristiansen K."/>
            <person name="Wong G.K.-S."/>
        </authorList>
    </citation>
    <scope>NUCLEOTIDE SEQUENCE</scope>
</reference>
<evidence type="ECO:0000259" key="4">
    <source>
        <dbReference type="Pfam" id="PF23569"/>
    </source>
</evidence>
<feature type="compositionally biased region" description="Acidic residues" evidence="3">
    <location>
        <begin position="589"/>
        <end position="603"/>
    </location>
</feature>
<evidence type="ECO:0000256" key="2">
    <source>
        <dbReference type="ARBA" id="ARBA00022737"/>
    </source>
</evidence>
<dbReference type="InterPro" id="IPR058680">
    <property type="entry name" value="NBD_SMAX1-like"/>
</dbReference>
<dbReference type="InterPro" id="IPR051650">
    <property type="entry name" value="SL_signaling_regulator"/>
</dbReference>
<organism evidence="5">
    <name type="scientific">Oryza sativa subsp. japonica</name>
    <name type="common">Rice</name>
    <dbReference type="NCBI Taxonomy" id="39947"/>
    <lineage>
        <taxon>Eukaryota</taxon>
        <taxon>Viridiplantae</taxon>
        <taxon>Streptophyta</taxon>
        <taxon>Embryophyta</taxon>
        <taxon>Tracheophyta</taxon>
        <taxon>Spermatophyta</taxon>
        <taxon>Magnoliopsida</taxon>
        <taxon>Liliopsida</taxon>
        <taxon>Poales</taxon>
        <taxon>Poaceae</taxon>
        <taxon>BOP clade</taxon>
        <taxon>Oryzoideae</taxon>
        <taxon>Oryzeae</taxon>
        <taxon>Oryzinae</taxon>
        <taxon>Oryza</taxon>
        <taxon>Oryza sativa</taxon>
    </lineage>
</organism>
<dbReference type="PANTHER" id="PTHR43572">
    <property type="entry name" value="CHAPERONE PROTEIN CLPD, CHLOROPLASTIC"/>
    <property type="match status" value="1"/>
</dbReference>
<evidence type="ECO:0000313" key="5">
    <source>
        <dbReference type="EMBL" id="EEE56949.1"/>
    </source>
</evidence>
<dbReference type="AlphaFoldDB" id="B9EZV8"/>
<feature type="compositionally biased region" description="Basic and acidic residues" evidence="3">
    <location>
        <begin position="620"/>
        <end position="630"/>
    </location>
</feature>
<gene>
    <name evidence="5" type="ORF">OsJ_06655</name>
</gene>
<feature type="domain" description="SMAX1-like nucleotide binding" evidence="4">
    <location>
        <begin position="150"/>
        <end position="319"/>
    </location>
</feature>